<proteinExistence type="predicted"/>
<organism evidence="1">
    <name type="scientific">viral metagenome</name>
    <dbReference type="NCBI Taxonomy" id="1070528"/>
    <lineage>
        <taxon>unclassified sequences</taxon>
        <taxon>metagenomes</taxon>
        <taxon>organismal metagenomes</taxon>
    </lineage>
</organism>
<accession>A0A6C0LJ83</accession>
<dbReference type="EMBL" id="MN740503">
    <property type="protein sequence ID" value="QHU30055.1"/>
    <property type="molecule type" value="Genomic_DNA"/>
</dbReference>
<dbReference type="AlphaFoldDB" id="A0A6C0LJ83"/>
<evidence type="ECO:0000313" key="1">
    <source>
        <dbReference type="EMBL" id="QHU30055.1"/>
    </source>
</evidence>
<reference evidence="1" key="1">
    <citation type="journal article" date="2020" name="Nature">
        <title>Giant virus diversity and host interactions through global metagenomics.</title>
        <authorList>
            <person name="Schulz F."/>
            <person name="Roux S."/>
            <person name="Paez-Espino D."/>
            <person name="Jungbluth S."/>
            <person name="Walsh D.A."/>
            <person name="Denef V.J."/>
            <person name="McMahon K.D."/>
            <person name="Konstantinidis K.T."/>
            <person name="Eloe-Fadrosh E.A."/>
            <person name="Kyrpides N.C."/>
            <person name="Woyke T."/>
        </authorList>
    </citation>
    <scope>NUCLEOTIDE SEQUENCE</scope>
    <source>
        <strain evidence="1">GVMAG-M-3300027833-11</strain>
    </source>
</reference>
<sequence length="77" mass="8624">MPVKIAWAKHLYNAYNSVNTGENVYDSSGNLLGTSDGCYARPNDKSIGQVCLIRNGKYVWISGNVEKKENGWELQEK</sequence>
<protein>
    <submittedName>
        <fullName evidence="1">Uncharacterized protein</fullName>
    </submittedName>
</protein>
<name>A0A6C0LJ83_9ZZZZ</name>